<evidence type="ECO:0000256" key="1">
    <source>
        <dbReference type="SAM" id="MobiDB-lite"/>
    </source>
</evidence>
<feature type="region of interest" description="Disordered" evidence="1">
    <location>
        <begin position="129"/>
        <end position="167"/>
    </location>
</feature>
<dbReference type="KEGG" id="bcom:BAUCODRAFT_413100"/>
<accession>M2NGI8</accession>
<reference evidence="2 3" key="1">
    <citation type="journal article" date="2012" name="PLoS Pathog.">
        <title>Diverse lifestyles and strategies of plant pathogenesis encoded in the genomes of eighteen Dothideomycetes fungi.</title>
        <authorList>
            <person name="Ohm R.A."/>
            <person name="Feau N."/>
            <person name="Henrissat B."/>
            <person name="Schoch C.L."/>
            <person name="Horwitz B.A."/>
            <person name="Barry K.W."/>
            <person name="Condon B.J."/>
            <person name="Copeland A.C."/>
            <person name="Dhillon B."/>
            <person name="Glaser F."/>
            <person name="Hesse C.N."/>
            <person name="Kosti I."/>
            <person name="LaButti K."/>
            <person name="Lindquist E.A."/>
            <person name="Lucas S."/>
            <person name="Salamov A.A."/>
            <person name="Bradshaw R.E."/>
            <person name="Ciuffetti L."/>
            <person name="Hamelin R.C."/>
            <person name="Kema G.H.J."/>
            <person name="Lawrence C."/>
            <person name="Scott J.A."/>
            <person name="Spatafora J.W."/>
            <person name="Turgeon B.G."/>
            <person name="de Wit P.J.G.M."/>
            <person name="Zhong S."/>
            <person name="Goodwin S.B."/>
            <person name="Grigoriev I.V."/>
        </authorList>
    </citation>
    <scope>NUCLEOTIDE SEQUENCE [LARGE SCALE GENOMIC DNA]</scope>
    <source>
        <strain evidence="2 3">UAMH 10762</strain>
    </source>
</reference>
<evidence type="ECO:0000313" key="3">
    <source>
        <dbReference type="Proteomes" id="UP000011761"/>
    </source>
</evidence>
<evidence type="ECO:0000313" key="2">
    <source>
        <dbReference type="EMBL" id="EMC98110.1"/>
    </source>
</evidence>
<dbReference type="HOGENOM" id="CLU_1594218_0_0_1"/>
<dbReference type="Proteomes" id="UP000011761">
    <property type="component" value="Unassembled WGS sequence"/>
</dbReference>
<dbReference type="AlphaFoldDB" id="M2NGI8"/>
<name>M2NGI8_BAUPA</name>
<feature type="compositionally biased region" description="Basic and acidic residues" evidence="1">
    <location>
        <begin position="138"/>
        <end position="147"/>
    </location>
</feature>
<dbReference type="GeneID" id="19114095"/>
<dbReference type="EMBL" id="KB445553">
    <property type="protein sequence ID" value="EMC98110.1"/>
    <property type="molecule type" value="Genomic_DNA"/>
</dbReference>
<proteinExistence type="predicted"/>
<protein>
    <submittedName>
        <fullName evidence="2">Uncharacterized protein</fullName>
    </submittedName>
</protein>
<gene>
    <name evidence="2" type="ORF">BAUCODRAFT_413100</name>
</gene>
<keyword evidence="3" id="KW-1185">Reference proteome</keyword>
<organism evidence="2 3">
    <name type="scientific">Baudoinia panamericana (strain UAMH 10762)</name>
    <name type="common">Angels' share fungus</name>
    <name type="synonym">Baudoinia compniacensis (strain UAMH 10762)</name>
    <dbReference type="NCBI Taxonomy" id="717646"/>
    <lineage>
        <taxon>Eukaryota</taxon>
        <taxon>Fungi</taxon>
        <taxon>Dikarya</taxon>
        <taxon>Ascomycota</taxon>
        <taxon>Pezizomycotina</taxon>
        <taxon>Dothideomycetes</taxon>
        <taxon>Dothideomycetidae</taxon>
        <taxon>Mycosphaerellales</taxon>
        <taxon>Teratosphaeriaceae</taxon>
        <taxon>Baudoinia</taxon>
    </lineage>
</organism>
<dbReference type="RefSeq" id="XP_007674893.1">
    <property type="nucleotide sequence ID" value="XM_007676703.1"/>
</dbReference>
<sequence length="167" mass="18622">MALKQTTIDDWIRASEAARRCKLPSDVVEAWNPNIAAVLTYWRQYCACSSAWQQDRAHPVQESKFVRWQQEYIAAKQRAADEKEAALAAIKSEAPAPGELVKLPLPPRHAALVEYKSWRSLKSIREGVEPNVVGSDNNEGKDDREGGSEVSDLTDEFAHISSLVSTD</sequence>